<evidence type="ECO:0000313" key="2">
    <source>
        <dbReference type="EMBL" id="KAJ0404393.1"/>
    </source>
</evidence>
<evidence type="ECO:0000313" key="3">
    <source>
        <dbReference type="Proteomes" id="UP001209570"/>
    </source>
</evidence>
<keyword evidence="3" id="KW-1185">Reference proteome</keyword>
<dbReference type="Proteomes" id="UP001209570">
    <property type="component" value="Unassembled WGS sequence"/>
</dbReference>
<dbReference type="InterPro" id="IPR043128">
    <property type="entry name" value="Rev_trsase/Diguanyl_cyclase"/>
</dbReference>
<evidence type="ECO:0000256" key="1">
    <source>
        <dbReference type="SAM" id="MobiDB-lite"/>
    </source>
</evidence>
<organism evidence="2 3">
    <name type="scientific">Pythium insidiosum</name>
    <name type="common">Pythiosis disease agent</name>
    <dbReference type="NCBI Taxonomy" id="114742"/>
    <lineage>
        <taxon>Eukaryota</taxon>
        <taxon>Sar</taxon>
        <taxon>Stramenopiles</taxon>
        <taxon>Oomycota</taxon>
        <taxon>Peronosporomycetes</taxon>
        <taxon>Pythiales</taxon>
        <taxon>Pythiaceae</taxon>
        <taxon>Pythium</taxon>
    </lineage>
</organism>
<reference evidence="2" key="1">
    <citation type="submission" date="2021-12" db="EMBL/GenBank/DDBJ databases">
        <title>Prjna785345.</title>
        <authorList>
            <person name="Rujirawat T."/>
            <person name="Krajaejun T."/>
        </authorList>
    </citation>
    <scope>NUCLEOTIDE SEQUENCE</scope>
    <source>
        <strain evidence="2">Pi057C3</strain>
    </source>
</reference>
<dbReference type="AlphaFoldDB" id="A0AAD5QCE5"/>
<dbReference type="Gene3D" id="3.10.10.10">
    <property type="entry name" value="HIV Type 1 Reverse Transcriptase, subunit A, domain 1"/>
    <property type="match status" value="1"/>
</dbReference>
<dbReference type="SUPFAM" id="SSF56672">
    <property type="entry name" value="DNA/RNA polymerases"/>
    <property type="match status" value="1"/>
</dbReference>
<protein>
    <submittedName>
        <fullName evidence="2">Uncharacterized protein</fullName>
    </submittedName>
</protein>
<accession>A0AAD5QCE5</accession>
<dbReference type="InterPro" id="IPR051320">
    <property type="entry name" value="Viral_Replic_Matur_Polypro"/>
</dbReference>
<feature type="compositionally biased region" description="Low complexity" evidence="1">
    <location>
        <begin position="178"/>
        <end position="198"/>
    </location>
</feature>
<name>A0AAD5QCE5_PYTIN</name>
<dbReference type="Gene3D" id="3.30.70.270">
    <property type="match status" value="1"/>
</dbReference>
<proteinExistence type="predicted"/>
<sequence>MRDPSALSPVEEAECLCDHFVVVISRRERARGGTGLNAAPFRALRRFVSTKNYGSLGFDAQTAKYEPICAALERQGWRVRGAALVYGSVGSVPPNNFAVYTELLGLLKRDAKRLDTQLPQGSDRRWIGTSVTAAMRQTTCAVLRVRTILRRGWSPRRDTAFQNCRRRWHDAHACAHPTTTTTKTNAASAQTTQNTTSARSLRQRASPALTHQDDIAAPSHLGSGGAAEEDHERVGVIADADAPHTTNVAPPSAGGGDDSHDSGAAAVPPPPRAFSIPRTDMTEDRVLEAIYKITSTVINAALPDIKELLKRELRMDLAETDAHERVLQYFLLCRKIIEEYGLSNGFAGEKGYHEEDEFILGMDMLSTLGIDINRQLESLAARSNEDDDDTMQFDDANPTTVDEPEELMRAIEDRVERAVKTGFPPDLFGELRRIVKRFDVWRLTLGRDPPARVPPLQIRLKEGASPYWKPGMDEYWQTNDYRPMNNQTQLMAGCMPIPQAITEYVRGKKHFGLFDFLKGFWQLPLAKESQELLSYMTGRHVYTPTRVPKGCCDAPLHFQKTRDLLRFEKLLYKHPLVGIAGGRAAMTEHLQPGGSTVDIVVVLRALILEYNVNSKDWPALIPVVRSSLNHIPLRSLSNHSPSELFTGLPCPSPLRMIRDPASHKDKLLDAEFGDNIDQVDEKNQSKLLVTWTGPFVVTAALKNAFTVKNLVTGKESKVHSSRLKFYADDQLNVTNELIEHIAAQGVLLDVEELQEHRWNDRIKDYDVV</sequence>
<dbReference type="PANTHER" id="PTHR33064:SF37">
    <property type="entry name" value="RIBONUCLEASE H"/>
    <property type="match status" value="1"/>
</dbReference>
<comment type="caution">
    <text evidence="2">The sequence shown here is derived from an EMBL/GenBank/DDBJ whole genome shotgun (WGS) entry which is preliminary data.</text>
</comment>
<gene>
    <name evidence="2" type="ORF">P43SY_007646</name>
</gene>
<dbReference type="PANTHER" id="PTHR33064">
    <property type="entry name" value="POL PROTEIN"/>
    <property type="match status" value="1"/>
</dbReference>
<feature type="region of interest" description="Disordered" evidence="1">
    <location>
        <begin position="176"/>
        <end position="277"/>
    </location>
</feature>
<dbReference type="InterPro" id="IPR043502">
    <property type="entry name" value="DNA/RNA_pol_sf"/>
</dbReference>
<dbReference type="EMBL" id="JAKCXM010000063">
    <property type="protein sequence ID" value="KAJ0404393.1"/>
    <property type="molecule type" value="Genomic_DNA"/>
</dbReference>